<feature type="active site" evidence="4">
    <location>
        <position position="32"/>
    </location>
</feature>
<dbReference type="EMBL" id="BAABHD010000022">
    <property type="protein sequence ID" value="GAA4452648.1"/>
    <property type="molecule type" value="Genomic_DNA"/>
</dbReference>
<dbReference type="PROSITE" id="PS50122">
    <property type="entry name" value="CHEB"/>
    <property type="match status" value="1"/>
</dbReference>
<organism evidence="6 7">
    <name type="scientific">Nibrella saemangeumensis</name>
    <dbReference type="NCBI Taxonomy" id="1084526"/>
    <lineage>
        <taxon>Bacteria</taxon>
        <taxon>Pseudomonadati</taxon>
        <taxon>Bacteroidota</taxon>
        <taxon>Cytophagia</taxon>
        <taxon>Cytophagales</taxon>
        <taxon>Spirosomataceae</taxon>
        <taxon>Nibrella</taxon>
    </lineage>
</organism>
<name>A0ABP8MLG1_9BACT</name>
<dbReference type="Gene3D" id="3.40.50.180">
    <property type="entry name" value="Methylesterase CheB, C-terminal domain"/>
    <property type="match status" value="1"/>
</dbReference>
<dbReference type="Pfam" id="PF01339">
    <property type="entry name" value="CheB_methylest"/>
    <property type="match status" value="1"/>
</dbReference>
<dbReference type="PANTHER" id="PTHR42872:SF6">
    <property type="entry name" value="PROTEIN-GLUTAMATE METHYLESTERASE_PROTEIN-GLUTAMINE GLUTAMINASE"/>
    <property type="match status" value="1"/>
</dbReference>
<keyword evidence="7" id="KW-1185">Reference proteome</keyword>
<feature type="domain" description="CheB-type methylesterase" evidence="5">
    <location>
        <begin position="1"/>
        <end position="182"/>
    </location>
</feature>
<dbReference type="EC" id="3.1.1.61" evidence="2"/>
<gene>
    <name evidence="6" type="ORF">GCM10023189_16370</name>
</gene>
<feature type="active site" evidence="4">
    <location>
        <position position="5"/>
    </location>
</feature>
<keyword evidence="1 4" id="KW-0378">Hydrolase</keyword>
<evidence type="ECO:0000256" key="4">
    <source>
        <dbReference type="PROSITE-ProRule" id="PRU00050"/>
    </source>
</evidence>
<proteinExistence type="predicted"/>
<feature type="active site" evidence="4">
    <location>
        <position position="124"/>
    </location>
</feature>
<evidence type="ECO:0000256" key="3">
    <source>
        <dbReference type="ARBA" id="ARBA00048267"/>
    </source>
</evidence>
<accession>A0ABP8MLG1</accession>
<evidence type="ECO:0000256" key="2">
    <source>
        <dbReference type="ARBA" id="ARBA00039140"/>
    </source>
</evidence>
<sequence>MIGASAGGVYALKELVASIPGDFDVPIFIVQHLAAAVRSYLPEILSAAGPLKAIHPADNDPVAPGTIYIAPPDHHMLVEKDRIIVRKGPKENRFRPSIDALFRSAAYSYGPGAIGIVLTGLLNDGTSGMWSIKRLGGIGIIQEPEEALYPSMPTSVLEYVNVDFSVPISEMAGLLSRLVKEPVQDKPDLSSEEHTRMKREITIAAQENAFERGVMEMGPLTPLTCPECNGTLITIREGKLIRYRCHTGHAFTSDALLAEVTKSVEENIWKSIRSLEETVMLLEQIGKNYEENGQPEEAEEFYNKARVTRERARKLHDFVFQQEQYSEDLRSHKPEGA</sequence>
<dbReference type="Proteomes" id="UP001501175">
    <property type="component" value="Unassembled WGS sequence"/>
</dbReference>
<dbReference type="PIRSF" id="PIRSF036461">
    <property type="entry name" value="Chmtx_methlestr"/>
    <property type="match status" value="1"/>
</dbReference>
<reference evidence="7" key="1">
    <citation type="journal article" date="2019" name="Int. J. Syst. Evol. Microbiol.">
        <title>The Global Catalogue of Microorganisms (GCM) 10K type strain sequencing project: providing services to taxonomists for standard genome sequencing and annotation.</title>
        <authorList>
            <consortium name="The Broad Institute Genomics Platform"/>
            <consortium name="The Broad Institute Genome Sequencing Center for Infectious Disease"/>
            <person name="Wu L."/>
            <person name="Ma J."/>
        </authorList>
    </citation>
    <scope>NUCLEOTIDE SEQUENCE [LARGE SCALE GENOMIC DNA]</scope>
    <source>
        <strain evidence="7">JCM 17927</strain>
    </source>
</reference>
<comment type="catalytic activity">
    <reaction evidence="3">
        <text>[protein]-L-glutamate 5-O-methyl ester + H2O = L-glutamyl-[protein] + methanol + H(+)</text>
        <dbReference type="Rhea" id="RHEA:23236"/>
        <dbReference type="Rhea" id="RHEA-COMP:10208"/>
        <dbReference type="Rhea" id="RHEA-COMP:10311"/>
        <dbReference type="ChEBI" id="CHEBI:15377"/>
        <dbReference type="ChEBI" id="CHEBI:15378"/>
        <dbReference type="ChEBI" id="CHEBI:17790"/>
        <dbReference type="ChEBI" id="CHEBI:29973"/>
        <dbReference type="ChEBI" id="CHEBI:82795"/>
        <dbReference type="EC" id="3.1.1.61"/>
    </reaction>
</comment>
<evidence type="ECO:0000313" key="7">
    <source>
        <dbReference type="Proteomes" id="UP001501175"/>
    </source>
</evidence>
<evidence type="ECO:0000256" key="1">
    <source>
        <dbReference type="ARBA" id="ARBA00022801"/>
    </source>
</evidence>
<dbReference type="InterPro" id="IPR011247">
    <property type="entry name" value="Chemotax_prot-Glu_Me-esterase"/>
</dbReference>
<dbReference type="InterPro" id="IPR035909">
    <property type="entry name" value="CheB_C"/>
</dbReference>
<evidence type="ECO:0000259" key="5">
    <source>
        <dbReference type="PROSITE" id="PS50122"/>
    </source>
</evidence>
<dbReference type="CDD" id="cd16433">
    <property type="entry name" value="CheB"/>
    <property type="match status" value="1"/>
</dbReference>
<protein>
    <recommendedName>
        <fullName evidence="2">protein-glutamate methylesterase</fullName>
        <ecNumber evidence="2">3.1.1.61</ecNumber>
    </recommendedName>
</protein>
<dbReference type="SUPFAM" id="SSF52738">
    <property type="entry name" value="Methylesterase CheB, C-terminal domain"/>
    <property type="match status" value="1"/>
</dbReference>
<dbReference type="PANTHER" id="PTHR42872">
    <property type="entry name" value="PROTEIN-GLUTAMATE METHYLESTERASE/PROTEIN-GLUTAMINE GLUTAMINASE"/>
    <property type="match status" value="1"/>
</dbReference>
<evidence type="ECO:0000313" key="6">
    <source>
        <dbReference type="EMBL" id="GAA4452648.1"/>
    </source>
</evidence>
<comment type="caution">
    <text evidence="6">The sequence shown here is derived from an EMBL/GenBank/DDBJ whole genome shotgun (WGS) entry which is preliminary data.</text>
</comment>
<dbReference type="InterPro" id="IPR000673">
    <property type="entry name" value="Sig_transdc_resp-reg_Me-estase"/>
</dbReference>
<keyword evidence="4" id="KW-0145">Chemotaxis</keyword>